<organism evidence="11 12">
    <name type="scientific">Devosia albogilva</name>
    <dbReference type="NCBI Taxonomy" id="429726"/>
    <lineage>
        <taxon>Bacteria</taxon>
        <taxon>Pseudomonadati</taxon>
        <taxon>Pseudomonadota</taxon>
        <taxon>Alphaproteobacteria</taxon>
        <taxon>Hyphomicrobiales</taxon>
        <taxon>Devosiaceae</taxon>
        <taxon>Devosia</taxon>
    </lineage>
</organism>
<dbReference type="Proteomes" id="UP001597521">
    <property type="component" value="Unassembled WGS sequence"/>
</dbReference>
<evidence type="ECO:0000256" key="3">
    <source>
        <dbReference type="ARBA" id="ARBA00022679"/>
    </source>
</evidence>
<dbReference type="PANTHER" id="PTHR36699:SF1">
    <property type="entry name" value="L,D-TRANSPEPTIDASE YAFK-RELATED"/>
    <property type="match status" value="1"/>
</dbReference>
<comment type="caution">
    <text evidence="11">The sequence shown here is derived from an EMBL/GenBank/DDBJ whole genome shotgun (WGS) entry which is preliminary data.</text>
</comment>
<evidence type="ECO:0000313" key="11">
    <source>
        <dbReference type="EMBL" id="MFD2649932.1"/>
    </source>
</evidence>
<evidence type="ECO:0000313" key="10">
    <source>
        <dbReference type="EMBL" id="MFD2647539.1"/>
    </source>
</evidence>
<keyword evidence="6 7" id="KW-0961">Cell wall biogenesis/degradation</keyword>
<evidence type="ECO:0000256" key="6">
    <source>
        <dbReference type="ARBA" id="ARBA00023316"/>
    </source>
</evidence>
<evidence type="ECO:0000256" key="4">
    <source>
        <dbReference type="ARBA" id="ARBA00022960"/>
    </source>
</evidence>
<evidence type="ECO:0000256" key="7">
    <source>
        <dbReference type="PROSITE-ProRule" id="PRU01373"/>
    </source>
</evidence>
<evidence type="ECO:0000256" key="5">
    <source>
        <dbReference type="ARBA" id="ARBA00022984"/>
    </source>
</evidence>
<keyword evidence="8" id="KW-0472">Membrane</keyword>
<feature type="transmembrane region" description="Helical" evidence="8">
    <location>
        <begin position="21"/>
        <end position="45"/>
    </location>
</feature>
<keyword evidence="12" id="KW-1185">Reference proteome</keyword>
<reference evidence="12" key="2">
    <citation type="journal article" date="2019" name="Int. J. Syst. Evol. Microbiol.">
        <title>The Global Catalogue of Microorganisms (GCM) 10K type strain sequencing project: providing services to taxonomists for standard genome sequencing and annotation.</title>
        <authorList>
            <consortium name="The Broad Institute Genomics Platform"/>
            <consortium name="The Broad Institute Genome Sequencing Center for Infectious Disease"/>
            <person name="Wu L."/>
            <person name="Ma J."/>
        </authorList>
    </citation>
    <scope>NUCLEOTIDE SEQUENCE [LARGE SCALE GENOMIC DNA]</scope>
    <source>
        <strain evidence="12">CCM 7427</strain>
    </source>
</reference>
<dbReference type="PANTHER" id="PTHR36699">
    <property type="entry name" value="LD-TRANSPEPTIDASE"/>
    <property type="match status" value="1"/>
</dbReference>
<dbReference type="RefSeq" id="WP_386832561.1">
    <property type="nucleotide sequence ID" value="NZ_JBHUNP010000001.1"/>
</dbReference>
<evidence type="ECO:0000313" key="12">
    <source>
        <dbReference type="Proteomes" id="UP001597521"/>
    </source>
</evidence>
<keyword evidence="3" id="KW-0808">Transferase</keyword>
<evidence type="ECO:0000259" key="9">
    <source>
        <dbReference type="PROSITE" id="PS52029"/>
    </source>
</evidence>
<reference evidence="11" key="1">
    <citation type="journal article" date="2014" name="Int. J. Syst. Evol. Microbiol.">
        <title>Complete genome of a new Firmicutes species belonging to the dominant human colonic microbiota ('Ruminococcus bicirculans') reveals two chromosomes and a selective capacity to utilize plant glucans.</title>
        <authorList>
            <consortium name="NISC Comparative Sequencing Program"/>
            <person name="Wegmann U."/>
            <person name="Louis P."/>
            <person name="Goesmann A."/>
            <person name="Henrissat B."/>
            <person name="Duncan S.H."/>
            <person name="Flint H.J."/>
        </authorList>
    </citation>
    <scope>NUCLEOTIDE SEQUENCE</scope>
    <source>
        <strain evidence="11">CCM 7427</strain>
    </source>
</reference>
<dbReference type="InterPro" id="IPR038063">
    <property type="entry name" value="Transpep_catalytic_dom"/>
</dbReference>
<keyword evidence="8" id="KW-0812">Transmembrane</keyword>
<evidence type="ECO:0000256" key="1">
    <source>
        <dbReference type="ARBA" id="ARBA00004752"/>
    </source>
</evidence>
<keyword evidence="8" id="KW-1133">Transmembrane helix</keyword>
<comment type="pathway">
    <text evidence="1 7">Cell wall biogenesis; peptidoglycan biosynthesis.</text>
</comment>
<reference evidence="11" key="3">
    <citation type="submission" date="2024-09" db="EMBL/GenBank/DDBJ databases">
        <authorList>
            <person name="Sun Q."/>
            <person name="Mori K."/>
        </authorList>
    </citation>
    <scope>NUCLEOTIDE SEQUENCE</scope>
    <source>
        <strain evidence="11">CCM 7427</strain>
    </source>
</reference>
<feature type="domain" description="L,D-TPase catalytic" evidence="9">
    <location>
        <begin position="76"/>
        <end position="207"/>
    </location>
</feature>
<sequence length="352" mass="38432">MLREPGSGRGRRPPSGSSTVFLRKFLSVLILLWVAFGLAACGGFLPKSDNNRHNQPLSSGTVNALKAMGSSPGEAMVIRIFKEEKTLEVWKRTASGEFRKFRDYEICAYSGDLGPKFKEGDRQSPEGFYTITPGLMNPRSSYYLAFNTGFPNKFDRAHGRTGTDLMVHGDCSSRGCYAMTDQGIAEIYALARETFKGGNPSFQLQIFPFRMTAANLARHASNDHLDFWKDIKEGHDLFELTKAPPTWDVCERQYIFNAVAGAPLNPLGPCPPSASNPTLVAKQQADEAQFASVLANQERAAAEAAAIKERGEAVSGFFSGFGNLFGGGKDENITPVISGKPAPIPHPRLQRS</sequence>
<dbReference type="InterPro" id="IPR005490">
    <property type="entry name" value="LD_TPept_cat_dom"/>
</dbReference>
<dbReference type="PROSITE" id="PS52029">
    <property type="entry name" value="LD_TPASE"/>
    <property type="match status" value="1"/>
</dbReference>
<feature type="active site" description="Nucleophile" evidence="7">
    <location>
        <position position="176"/>
    </location>
</feature>
<keyword evidence="5 7" id="KW-0573">Peptidoglycan synthesis</keyword>
<gene>
    <name evidence="10" type="ORF">ACFSX5_07025</name>
    <name evidence="11" type="ORF">ACFSX5_19305</name>
</gene>
<protein>
    <submittedName>
        <fullName evidence="11">L,D-transpeptidase family protein</fullName>
    </submittedName>
</protein>
<dbReference type="SUPFAM" id="SSF141523">
    <property type="entry name" value="L,D-transpeptidase catalytic domain-like"/>
    <property type="match status" value="1"/>
</dbReference>
<dbReference type="EMBL" id="JBHUNP010000003">
    <property type="protein sequence ID" value="MFD2649932.1"/>
    <property type="molecule type" value="Genomic_DNA"/>
</dbReference>
<dbReference type="EMBL" id="JBHUNP010000001">
    <property type="protein sequence ID" value="MFD2647539.1"/>
    <property type="molecule type" value="Genomic_DNA"/>
</dbReference>
<accession>A0ABW5QQP3</accession>
<keyword evidence="4 7" id="KW-0133">Cell shape</keyword>
<comment type="similarity">
    <text evidence="2">Belongs to the YkuD family.</text>
</comment>
<feature type="active site" description="Proton donor/acceptor" evidence="7">
    <location>
        <position position="168"/>
    </location>
</feature>
<evidence type="ECO:0000256" key="2">
    <source>
        <dbReference type="ARBA" id="ARBA00005992"/>
    </source>
</evidence>
<proteinExistence type="inferred from homology"/>
<evidence type="ECO:0000256" key="8">
    <source>
        <dbReference type="SAM" id="Phobius"/>
    </source>
</evidence>
<dbReference type="Pfam" id="PF03734">
    <property type="entry name" value="YkuD"/>
    <property type="match status" value="1"/>
</dbReference>
<name>A0ABW5QQP3_9HYPH</name>